<feature type="transmembrane region" description="Helical" evidence="1">
    <location>
        <begin position="287"/>
        <end position="312"/>
    </location>
</feature>
<proteinExistence type="predicted"/>
<keyword evidence="3" id="KW-1185">Reference proteome</keyword>
<keyword evidence="1" id="KW-0812">Transmembrane</keyword>
<evidence type="ECO:0000256" key="1">
    <source>
        <dbReference type="SAM" id="Phobius"/>
    </source>
</evidence>
<name>A0A7X1G189_9SPHN</name>
<feature type="transmembrane region" description="Helical" evidence="1">
    <location>
        <begin position="257"/>
        <end position="275"/>
    </location>
</feature>
<protein>
    <recommendedName>
        <fullName evidence="4">Glycosyltransferase RgtA/B/C/D-like domain-containing protein</fullName>
    </recommendedName>
</protein>
<evidence type="ECO:0000313" key="2">
    <source>
        <dbReference type="EMBL" id="MBC2670644.1"/>
    </source>
</evidence>
<feature type="transmembrane region" description="Helical" evidence="1">
    <location>
        <begin position="112"/>
        <end position="129"/>
    </location>
</feature>
<feature type="transmembrane region" description="Helical" evidence="1">
    <location>
        <begin position="324"/>
        <end position="343"/>
    </location>
</feature>
<dbReference type="EMBL" id="JACLAX010000024">
    <property type="protein sequence ID" value="MBC2670644.1"/>
    <property type="molecule type" value="Genomic_DNA"/>
</dbReference>
<evidence type="ECO:0000313" key="3">
    <source>
        <dbReference type="Proteomes" id="UP000551327"/>
    </source>
</evidence>
<accession>A0A7X1G189</accession>
<gene>
    <name evidence="2" type="ORF">H7F53_15945</name>
</gene>
<keyword evidence="1" id="KW-1133">Transmembrane helix</keyword>
<dbReference type="AlphaFoldDB" id="A0A7X1G189"/>
<sequence>MSRTGGLALAAIPALVLLAVLWRPVWDVDIFWQLKLGELILARHGPLAGEPFAAHHLNEPLPAFAWLAQALLAQVRLWAGWGGLRLVSALCWTGAFVLAGRAAVARGVPRETAALALVGALLVSVPGASIRPQTLGLLAFGGLVWLVEWRGPAWRRVLAGAVILVLWQNLHPSVAVGAAWLGARAAWAWWRLWQADGEAAVRPPVVELTLLAGLAGLAQFATPDGIGFLRIATANGQISQALRVAEWLPLWAPENRVIAAVVMINALLVLVLAWRRRSGDGEQLWPWLMLLGLTLISARVMLFWAVALVPVLAAQLPRLQAPRLSRAAPLVLVAVTATAVLALRPTSFRETIPVTQLAQLRATGVKGTVFAHFPWGGAVIDRGYPDWRVAYDGRYYRYGLAEWNRYIAIGNGRPGLAELERVYHPAAYVLDREWTPGLIAELRARRDRWRELPGAGPAVIFIPAALPPG</sequence>
<reference evidence="2 3" key="1">
    <citation type="submission" date="2020-08" db="EMBL/GenBank/DDBJ databases">
        <title>The genome sequence of type strain Novosphingobium piscinae KCTC 42194.</title>
        <authorList>
            <person name="Liu Y."/>
        </authorList>
    </citation>
    <scope>NUCLEOTIDE SEQUENCE [LARGE SCALE GENOMIC DNA]</scope>
    <source>
        <strain evidence="2 3">KCTC 42194</strain>
    </source>
</reference>
<feature type="transmembrane region" description="Helical" evidence="1">
    <location>
        <begin position="78"/>
        <end position="100"/>
    </location>
</feature>
<evidence type="ECO:0008006" key="4">
    <source>
        <dbReference type="Google" id="ProtNLM"/>
    </source>
</evidence>
<comment type="caution">
    <text evidence="2">The sequence shown here is derived from an EMBL/GenBank/DDBJ whole genome shotgun (WGS) entry which is preliminary data.</text>
</comment>
<organism evidence="2 3">
    <name type="scientific">Novosphingobium piscinae</name>
    <dbReference type="NCBI Taxonomy" id="1507448"/>
    <lineage>
        <taxon>Bacteria</taxon>
        <taxon>Pseudomonadati</taxon>
        <taxon>Pseudomonadota</taxon>
        <taxon>Alphaproteobacteria</taxon>
        <taxon>Sphingomonadales</taxon>
        <taxon>Sphingomonadaceae</taxon>
        <taxon>Novosphingobium</taxon>
    </lineage>
</organism>
<dbReference type="RefSeq" id="WP_185680503.1">
    <property type="nucleotide sequence ID" value="NZ_JACLAX010000024.1"/>
</dbReference>
<dbReference type="Proteomes" id="UP000551327">
    <property type="component" value="Unassembled WGS sequence"/>
</dbReference>
<keyword evidence="1" id="KW-0472">Membrane</keyword>